<proteinExistence type="predicted"/>
<dbReference type="EMBL" id="PEBM01000020">
    <property type="protein sequence ID" value="PHV58147.1"/>
    <property type="molecule type" value="Genomic_DNA"/>
</dbReference>
<reference evidence="3 4" key="1">
    <citation type="submission" date="2017-10" db="EMBL/GenBank/DDBJ databases">
        <title>Whole-genome sequence of three Streptococcus macedonicus strains isolated from Italian cheeses of the Veneto region.</title>
        <authorList>
            <person name="Treu L."/>
            <person name="De Diego-Diaz B."/>
            <person name="Papadimitriou K."/>
            <person name="Tsakalidou E."/>
            <person name="Corich V."/>
            <person name="Giacomini A."/>
        </authorList>
    </citation>
    <scope>NUCLEOTIDE SEQUENCE [LARGE SCALE GENOMIC DNA]</scope>
    <source>
        <strain evidence="1 3">19AS</strain>
        <strain evidence="2 4">27MV</strain>
    </source>
</reference>
<evidence type="ECO:0000313" key="3">
    <source>
        <dbReference type="Proteomes" id="UP000221763"/>
    </source>
</evidence>
<evidence type="ECO:0000313" key="4">
    <source>
        <dbReference type="Proteomes" id="UP000222913"/>
    </source>
</evidence>
<protein>
    <submittedName>
        <fullName evidence="2">Uncharacterized protein</fullName>
    </submittedName>
</protein>
<dbReference type="Proteomes" id="UP000222913">
    <property type="component" value="Unassembled WGS sequence"/>
</dbReference>
<organism evidence="2 4">
    <name type="scientific">Streptococcus macedonicus</name>
    <name type="common">Streptococcus gallolyticus macedonicus</name>
    <dbReference type="NCBI Taxonomy" id="59310"/>
    <lineage>
        <taxon>Bacteria</taxon>
        <taxon>Bacillati</taxon>
        <taxon>Bacillota</taxon>
        <taxon>Bacilli</taxon>
        <taxon>Lactobacillales</taxon>
        <taxon>Streptococcaceae</taxon>
        <taxon>Streptococcus</taxon>
    </lineage>
</organism>
<dbReference type="EMBL" id="PEBN01000024">
    <property type="protein sequence ID" value="PHV57526.1"/>
    <property type="molecule type" value="Genomic_DNA"/>
</dbReference>
<dbReference type="RefSeq" id="WP_099390412.1">
    <property type="nucleotide sequence ID" value="NZ_JAHDJO010000008.1"/>
</dbReference>
<gene>
    <name evidence="1" type="ORF">CS009_05085</name>
    <name evidence="2" type="ORF">CS010_02445</name>
</gene>
<accession>A0A2G3NX69</accession>
<dbReference type="Proteomes" id="UP000221763">
    <property type="component" value="Unassembled WGS sequence"/>
</dbReference>
<name>A0A2G3NX69_STRMC</name>
<comment type="caution">
    <text evidence="2">The sequence shown here is derived from an EMBL/GenBank/DDBJ whole genome shotgun (WGS) entry which is preliminary data.</text>
</comment>
<dbReference type="AlphaFoldDB" id="A0A2G3NX69"/>
<evidence type="ECO:0000313" key="1">
    <source>
        <dbReference type="EMBL" id="PHV57526.1"/>
    </source>
</evidence>
<sequence length="75" mass="9018">MDAIRIYSRNQIQTLLEKYIYQAYEEDLKAIKVTVFYPVDDQEARRIIETCRAMQVVLDAKWLFGTIIFKVYLKH</sequence>
<evidence type="ECO:0000313" key="2">
    <source>
        <dbReference type="EMBL" id="PHV58147.1"/>
    </source>
</evidence>